<dbReference type="Proteomes" id="UP000241085">
    <property type="component" value="Unassembled WGS sequence"/>
</dbReference>
<proteinExistence type="predicted"/>
<gene>
    <name evidence="2" type="ORF">C1I63_07225</name>
</gene>
<dbReference type="SUPFAM" id="SSF53474">
    <property type="entry name" value="alpha/beta-Hydrolases"/>
    <property type="match status" value="1"/>
</dbReference>
<dbReference type="PROSITE" id="PS51318">
    <property type="entry name" value="TAT"/>
    <property type="match status" value="1"/>
</dbReference>
<evidence type="ECO:0000313" key="3">
    <source>
        <dbReference type="Proteomes" id="UP000241085"/>
    </source>
</evidence>
<dbReference type="RefSeq" id="WP_107574332.1">
    <property type="nucleotide sequence ID" value="NZ_PZPL01000001.1"/>
</dbReference>
<reference evidence="2 3" key="1">
    <citation type="submission" date="2018-03" db="EMBL/GenBank/DDBJ databases">
        <title>Bacteriophage NCPPB3778 and a type I-E CRISPR drive the evolution of the US Biological Select Agent, Rathayibacter toxicus.</title>
        <authorList>
            <person name="Davis E.W.II."/>
            <person name="Tabima J.F."/>
            <person name="Weisberg A.J."/>
            <person name="Dantas Lopes L."/>
            <person name="Wiseman M.S."/>
            <person name="Wiseman M.S."/>
            <person name="Pupko T."/>
            <person name="Belcher M.S."/>
            <person name="Sechler A.J."/>
            <person name="Tancos M.A."/>
            <person name="Schroeder B.K."/>
            <person name="Murray T.D."/>
            <person name="Luster D.G."/>
            <person name="Schneider W.L."/>
            <person name="Rogers E."/>
            <person name="Andreote F.D."/>
            <person name="Grunwald N.J."/>
            <person name="Putnam M.L."/>
            <person name="Chang J.H."/>
        </authorList>
    </citation>
    <scope>NUCLEOTIDE SEQUENCE [LARGE SCALE GENOMIC DNA]</scope>
    <source>
        <strain evidence="2 3">DSM 15933</strain>
    </source>
</reference>
<evidence type="ECO:0008006" key="4">
    <source>
        <dbReference type="Google" id="ProtNLM"/>
    </source>
</evidence>
<dbReference type="EMBL" id="PZPL01000001">
    <property type="protein sequence ID" value="PTL72658.1"/>
    <property type="molecule type" value="Genomic_DNA"/>
</dbReference>
<comment type="caution">
    <text evidence="2">The sequence shown here is derived from an EMBL/GenBank/DDBJ whole genome shotgun (WGS) entry which is preliminary data.</text>
</comment>
<feature type="signal peptide" evidence="1">
    <location>
        <begin position="1"/>
        <end position="36"/>
    </location>
</feature>
<dbReference type="InterPro" id="IPR006311">
    <property type="entry name" value="TAT_signal"/>
</dbReference>
<feature type="chain" id="PRO_5015438975" description="Alpha/beta hydrolase" evidence="1">
    <location>
        <begin position="37"/>
        <end position="304"/>
    </location>
</feature>
<accession>A0A2T4USZ2</accession>
<organism evidence="2 3">
    <name type="scientific">Rathayibacter caricis DSM 15933</name>
    <dbReference type="NCBI Taxonomy" id="1328867"/>
    <lineage>
        <taxon>Bacteria</taxon>
        <taxon>Bacillati</taxon>
        <taxon>Actinomycetota</taxon>
        <taxon>Actinomycetes</taxon>
        <taxon>Micrococcales</taxon>
        <taxon>Microbacteriaceae</taxon>
        <taxon>Rathayibacter</taxon>
    </lineage>
</organism>
<name>A0A2T4USZ2_9MICO</name>
<dbReference type="AlphaFoldDB" id="A0A2T4USZ2"/>
<dbReference type="InterPro" id="IPR029058">
    <property type="entry name" value="AB_hydrolase_fold"/>
</dbReference>
<sequence>MTRSPSPRISRRALLLSSAAAAGVGATLVVASPASAAPNYSVIPRLPGEISRTDTATSRVGRKKYEVIDVVISGDRARLFVPHSAKPGTAVSMIWYYHASGSNYAALSGAYQYSADQAVDQGLVSICPNYGGSLYTNPVALAAQTKAAAWVTSVWTVSASLLRSNSGGGTLLAWAYGKRMVPAIRGAYHASGSFDMEDLSRRDPSRVLPIYGNDPAAVRAANPLRLPESAWAGARLRVTGSSEDELVPLEMHGGRFYRRALPQAKEATIVVHSGEDRPNGHTVPSSTNADMLTTFARWLREGPA</sequence>
<protein>
    <recommendedName>
        <fullName evidence="4">Alpha/beta hydrolase</fullName>
    </recommendedName>
</protein>
<keyword evidence="1" id="KW-0732">Signal</keyword>
<evidence type="ECO:0000313" key="2">
    <source>
        <dbReference type="EMBL" id="PTL72658.1"/>
    </source>
</evidence>
<keyword evidence="3" id="KW-1185">Reference proteome</keyword>
<evidence type="ECO:0000256" key="1">
    <source>
        <dbReference type="SAM" id="SignalP"/>
    </source>
</evidence>
<dbReference type="Gene3D" id="3.40.50.1820">
    <property type="entry name" value="alpha/beta hydrolase"/>
    <property type="match status" value="1"/>
</dbReference>